<name>A0A2P0ZGQ5_NOSS8</name>
<proteinExistence type="predicted"/>
<sequence length="68" mass="7635">MSNKDSFLKQITDENLMTIDENGKVVIQDPELVQIVNEISLEELENITGGATNYACYGIPVKYDVQIE</sequence>
<accession>A0A2P0ZGQ5</accession>
<dbReference type="EMBL" id="MG373778">
    <property type="protein sequence ID" value="AVH79644.1"/>
    <property type="molecule type" value="Genomic_DNA"/>
</dbReference>
<protein>
    <submittedName>
        <fullName evidence="1">Uncharacterized protein</fullName>
    </submittedName>
</protein>
<dbReference type="AlphaFoldDB" id="A0A2P0ZGQ5"/>
<reference evidence="1" key="1">
    <citation type="journal article" date="2018" name="Science">
        <title>Natural noncanonical protein splicing yields products with diverse ?-amino acid residues.</title>
        <authorList>
            <person name="Morinaka B.I."/>
            <person name="Lakis E."/>
            <person name="Verest M."/>
            <person name="Helf M.J."/>
            <person name="Scalvenzi T."/>
            <person name="Vagstad A.L."/>
            <person name="Sims J."/>
            <person name="Sunagawa S."/>
            <person name="Gugger M."/>
            <person name="Piel J."/>
        </authorList>
    </citation>
    <scope>NUCLEOTIDE SEQUENCE</scope>
    <source>
        <strain evidence="1">PCC 8009</strain>
    </source>
</reference>
<evidence type="ECO:0000313" key="1">
    <source>
        <dbReference type="EMBL" id="AVH79644.1"/>
    </source>
</evidence>
<organism evidence="1">
    <name type="scientific">Nostoc sp. (strain PCC 8009)</name>
    <dbReference type="NCBI Taxonomy" id="29413"/>
    <lineage>
        <taxon>Bacteria</taxon>
        <taxon>Bacillati</taxon>
        <taxon>Cyanobacteriota</taxon>
        <taxon>Cyanophyceae</taxon>
        <taxon>Nostocales</taxon>
        <taxon>Nostocaceae</taxon>
        <taxon>Nostoc</taxon>
    </lineage>
</organism>